<evidence type="ECO:0000256" key="7">
    <source>
        <dbReference type="ARBA" id="ARBA00023306"/>
    </source>
</evidence>
<evidence type="ECO:0000256" key="3">
    <source>
        <dbReference type="ARBA" id="ARBA00022741"/>
    </source>
</evidence>
<dbReference type="Gene3D" id="1.10.8.60">
    <property type="match status" value="1"/>
</dbReference>
<gene>
    <name evidence="9" type="ORF">SI8410_10014183</name>
</gene>
<evidence type="ECO:0000256" key="8">
    <source>
        <dbReference type="SAM" id="MobiDB-lite"/>
    </source>
</evidence>
<keyword evidence="6" id="KW-0539">Nucleus</keyword>
<keyword evidence="3" id="KW-0547">Nucleotide-binding</keyword>
<evidence type="ECO:0000256" key="4">
    <source>
        <dbReference type="ARBA" id="ARBA00022763"/>
    </source>
</evidence>
<feature type="region of interest" description="Disordered" evidence="8">
    <location>
        <begin position="595"/>
        <end position="614"/>
    </location>
</feature>
<dbReference type="Pfam" id="PF21960">
    <property type="entry name" value="RCF1-5-like_lid"/>
    <property type="match status" value="1"/>
</dbReference>
<dbReference type="InterPro" id="IPR047854">
    <property type="entry name" value="RFC_lid"/>
</dbReference>
<dbReference type="GO" id="GO:0006281">
    <property type="term" value="P:DNA repair"/>
    <property type="evidence" value="ECO:0007669"/>
    <property type="project" value="InterPro"/>
</dbReference>
<keyword evidence="4" id="KW-0227">DNA damage</keyword>
<comment type="similarity">
    <text evidence="2">Belongs to the rad17/RAD24 family.</text>
</comment>
<dbReference type="Pfam" id="PF03215">
    <property type="entry name" value="Rad17"/>
    <property type="match status" value="1"/>
</dbReference>
<evidence type="ECO:0000256" key="2">
    <source>
        <dbReference type="ARBA" id="ARBA00006168"/>
    </source>
</evidence>
<feature type="compositionally biased region" description="Acidic residues" evidence="8">
    <location>
        <begin position="603"/>
        <end position="614"/>
    </location>
</feature>
<dbReference type="GO" id="GO:0000077">
    <property type="term" value="P:DNA damage checkpoint signaling"/>
    <property type="evidence" value="ECO:0007669"/>
    <property type="project" value="TreeGrafter"/>
</dbReference>
<keyword evidence="5" id="KW-0067">ATP-binding</keyword>
<dbReference type="Gene3D" id="3.40.50.300">
    <property type="entry name" value="P-loop containing nucleotide triphosphate hydrolases"/>
    <property type="match status" value="1"/>
</dbReference>
<dbReference type="SUPFAM" id="SSF52540">
    <property type="entry name" value="P-loop containing nucleoside triphosphate hydrolases"/>
    <property type="match status" value="1"/>
</dbReference>
<organism evidence="9 10">
    <name type="scientific">Spirodela intermedia</name>
    <name type="common">Intermediate duckweed</name>
    <dbReference type="NCBI Taxonomy" id="51605"/>
    <lineage>
        <taxon>Eukaryota</taxon>
        <taxon>Viridiplantae</taxon>
        <taxon>Streptophyta</taxon>
        <taxon>Embryophyta</taxon>
        <taxon>Tracheophyta</taxon>
        <taxon>Spermatophyta</taxon>
        <taxon>Magnoliopsida</taxon>
        <taxon>Liliopsida</taxon>
        <taxon>Araceae</taxon>
        <taxon>Lemnoideae</taxon>
        <taxon>Spirodela</taxon>
    </lineage>
</organism>
<name>A0A7I8L2K3_SPIIN</name>
<dbReference type="OrthoDB" id="10265971at2759"/>
<evidence type="ECO:0000256" key="6">
    <source>
        <dbReference type="ARBA" id="ARBA00023242"/>
    </source>
</evidence>
<dbReference type="InterPro" id="IPR004582">
    <property type="entry name" value="Checkpoint_prot_Rad17_Rad24"/>
</dbReference>
<dbReference type="Proteomes" id="UP000663760">
    <property type="component" value="Chromosome 10"/>
</dbReference>
<comment type="subcellular location">
    <subcellularLocation>
        <location evidence="1">Nucleus</location>
    </subcellularLocation>
</comment>
<evidence type="ECO:0000256" key="1">
    <source>
        <dbReference type="ARBA" id="ARBA00004123"/>
    </source>
</evidence>
<dbReference type="GO" id="GO:0033314">
    <property type="term" value="P:mitotic DNA replication checkpoint signaling"/>
    <property type="evidence" value="ECO:0007669"/>
    <property type="project" value="TreeGrafter"/>
</dbReference>
<dbReference type="GO" id="GO:0005634">
    <property type="term" value="C:nucleus"/>
    <property type="evidence" value="ECO:0007669"/>
    <property type="project" value="UniProtKB-SubCell"/>
</dbReference>
<dbReference type="CDD" id="cd18140">
    <property type="entry name" value="HLD_clamp_RFC"/>
    <property type="match status" value="1"/>
</dbReference>
<keyword evidence="7" id="KW-0131">Cell cycle</keyword>
<dbReference type="PANTHER" id="PTHR12172:SF0">
    <property type="entry name" value="CELL CYCLE CHECKPOINT PROTEIN RAD17"/>
    <property type="match status" value="1"/>
</dbReference>
<evidence type="ECO:0000313" key="10">
    <source>
        <dbReference type="Proteomes" id="UP000663760"/>
    </source>
</evidence>
<feature type="region of interest" description="Disordered" evidence="8">
    <location>
        <begin position="1"/>
        <end position="61"/>
    </location>
</feature>
<evidence type="ECO:0000256" key="5">
    <source>
        <dbReference type="ARBA" id="ARBA00022840"/>
    </source>
</evidence>
<dbReference type="GO" id="GO:0003689">
    <property type="term" value="F:DNA clamp loader activity"/>
    <property type="evidence" value="ECO:0007669"/>
    <property type="project" value="TreeGrafter"/>
</dbReference>
<evidence type="ECO:0000313" key="9">
    <source>
        <dbReference type="EMBL" id="CAA7403505.1"/>
    </source>
</evidence>
<dbReference type="FunFam" id="3.40.50.300:FF:001661">
    <property type="entry name" value="RAD17 checkpoint clamp loader component"/>
    <property type="match status" value="1"/>
</dbReference>
<dbReference type="PANTHER" id="PTHR12172">
    <property type="entry name" value="CELL CYCLE CHECKPOINT PROTEIN RAD17"/>
    <property type="match status" value="1"/>
</dbReference>
<dbReference type="AlphaFoldDB" id="A0A7I8L2K3"/>
<feature type="compositionally biased region" description="Basic residues" evidence="8">
    <location>
        <begin position="28"/>
        <end position="39"/>
    </location>
</feature>
<dbReference type="EMBL" id="LR746273">
    <property type="protein sequence ID" value="CAA7403505.1"/>
    <property type="molecule type" value="Genomic_DNA"/>
</dbReference>
<sequence length="614" mass="67810">MGKGQVVLVSSSEGKEDGGGEIDALAAVRRRRGPKRTTLRSRDSPAASKRSRSLRQLRKGESHCSEQANFDSLSEDFLECTSGSHVIHASDSAGMNELWVDKHRPRSIAELAVYKKKVEEVRVWLEERINAPKEGMHNYTLLITGQAGVGKSAVIHVISSQLEAELCEWKTPTPTLWKEHMHNSNSGVSYMSKLDEFETFVDTVRKYPVFPSTYVNGLRKPIIMLIDDLPVTNGKVAHGRLCECLRVLVCSTQVPTVILVTEYSKDDSSDVRGYMEELVSSLERAGAYKVCFNPLTVNSIKKTLSLICQKEGYNVPEVVLNQIARLSQGDIRHAITSLQYFCLRPEQFLFSPKSKESVAHLDGNSDLTALSSLVIDIDYGSSGGVNIPFGRDETLTMFHALGKFLHNKRVNGDPSSLGMQKGVLKDGLMRLPLKMDAPEDILSQAHAQARPVVDFLHENVLDFLSDEAADDAWIIASYLSDADRLLSASFSPARAQMVKGSHGPEALSQSAATCVSVRGVLFGNSQPSTSRWHSIRRPRLWEVEQSSRRNKALMASERFELQAHCGLQTLVSIGELAAEHKPMARWLGLVRPDGPGGGVALDGGEEEEDDIQEW</sequence>
<dbReference type="InterPro" id="IPR027417">
    <property type="entry name" value="P-loop_NTPase"/>
</dbReference>
<protein>
    <submittedName>
        <fullName evidence="9">Uncharacterized protein</fullName>
    </submittedName>
</protein>
<accession>A0A7I8L2K3</accession>
<dbReference type="GO" id="GO:0005524">
    <property type="term" value="F:ATP binding"/>
    <property type="evidence" value="ECO:0007669"/>
    <property type="project" value="UniProtKB-KW"/>
</dbReference>
<dbReference type="GO" id="GO:0003682">
    <property type="term" value="F:chromatin binding"/>
    <property type="evidence" value="ECO:0007669"/>
    <property type="project" value="TreeGrafter"/>
</dbReference>
<keyword evidence="10" id="KW-1185">Reference proteome</keyword>
<reference evidence="9" key="1">
    <citation type="submission" date="2020-02" db="EMBL/GenBank/DDBJ databases">
        <authorList>
            <person name="Scholz U."/>
            <person name="Mascher M."/>
            <person name="Fiebig A."/>
        </authorList>
    </citation>
    <scope>NUCLEOTIDE SEQUENCE</scope>
</reference>
<proteinExistence type="inferred from homology"/>